<dbReference type="AlphaFoldDB" id="A0A850ND89"/>
<dbReference type="Pfam" id="PF05163">
    <property type="entry name" value="DinB"/>
    <property type="match status" value="1"/>
</dbReference>
<keyword evidence="2 3" id="KW-0479">Metal-binding</keyword>
<dbReference type="Proteomes" id="UP000558089">
    <property type="component" value="Unassembled WGS sequence"/>
</dbReference>
<accession>A0A850ND89</accession>
<comment type="similarity">
    <text evidence="1">Belongs to the DinB family.</text>
</comment>
<gene>
    <name evidence="4" type="ORF">GUA46_00995</name>
</gene>
<feature type="binding site" evidence="3">
    <location>
        <position position="122"/>
    </location>
    <ligand>
        <name>a divalent metal cation</name>
        <dbReference type="ChEBI" id="CHEBI:60240"/>
    </ligand>
</feature>
<comment type="caution">
    <text evidence="4">The sequence shown here is derived from an EMBL/GenBank/DDBJ whole genome shotgun (WGS) entry which is preliminary data.</text>
</comment>
<evidence type="ECO:0000256" key="3">
    <source>
        <dbReference type="PIRSR" id="PIRSR607837-1"/>
    </source>
</evidence>
<feature type="binding site" evidence="3">
    <location>
        <position position="39"/>
    </location>
    <ligand>
        <name>a divalent metal cation</name>
        <dbReference type="ChEBI" id="CHEBI:60240"/>
    </ligand>
</feature>
<reference evidence="4 5" key="1">
    <citation type="submission" date="2020-01" db="EMBL/GenBank/DDBJ databases">
        <title>Draft Genome Analysis of Muricauda sp. HICW Isolated from coastal seawater of PR China.</title>
        <authorList>
            <person name="Chen M.-X."/>
        </authorList>
    </citation>
    <scope>NUCLEOTIDE SEQUENCE [LARGE SCALE GENOMIC DNA]</scope>
    <source>
        <strain evidence="4 5">HICW</strain>
    </source>
</reference>
<dbReference type="GO" id="GO:0046872">
    <property type="term" value="F:metal ion binding"/>
    <property type="evidence" value="ECO:0007669"/>
    <property type="project" value="UniProtKB-KW"/>
</dbReference>
<dbReference type="Gene3D" id="1.20.120.450">
    <property type="entry name" value="dinb family like domain"/>
    <property type="match status" value="1"/>
</dbReference>
<evidence type="ECO:0000313" key="5">
    <source>
        <dbReference type="Proteomes" id="UP000558089"/>
    </source>
</evidence>
<dbReference type="EMBL" id="WYET01000001">
    <property type="protein sequence ID" value="NVN16900.1"/>
    <property type="molecule type" value="Genomic_DNA"/>
</dbReference>
<feature type="binding site" evidence="3">
    <location>
        <position position="118"/>
    </location>
    <ligand>
        <name>a divalent metal cation</name>
        <dbReference type="ChEBI" id="CHEBI:60240"/>
    </ligand>
</feature>
<organism evidence="4 5">
    <name type="scientific">Flagellimonas chongwuensis</name>
    <dbReference type="NCBI Taxonomy" id="2697365"/>
    <lineage>
        <taxon>Bacteria</taxon>
        <taxon>Pseudomonadati</taxon>
        <taxon>Bacteroidota</taxon>
        <taxon>Flavobacteriia</taxon>
        <taxon>Flavobacteriales</taxon>
        <taxon>Flavobacteriaceae</taxon>
        <taxon>Flagellimonas</taxon>
    </lineage>
</organism>
<evidence type="ECO:0000256" key="1">
    <source>
        <dbReference type="ARBA" id="ARBA00008635"/>
    </source>
</evidence>
<keyword evidence="5" id="KW-1185">Reference proteome</keyword>
<name>A0A850ND89_9FLAO</name>
<sequence>MKGFLQQLFDYNFYCNKKIIEQCSGPGQVPDNCIRLFSHILNAHHIWNQRILEYPTEFGVWDLHEVDTWEDIHYENQRTSFEIVSSTDTFDKRVEYTNSTGKNFSNKLEDILFHIINHSTHHRGQIMMELRNAGIEPEPLDYVHYKR</sequence>
<dbReference type="InterPro" id="IPR034660">
    <property type="entry name" value="DinB/YfiT-like"/>
</dbReference>
<protein>
    <submittedName>
        <fullName evidence="4">Damage-inducible protein DinB</fullName>
    </submittedName>
</protein>
<dbReference type="PANTHER" id="PTHR37302:SF1">
    <property type="entry name" value="PROTEIN DINB"/>
    <property type="match status" value="1"/>
</dbReference>
<dbReference type="SUPFAM" id="SSF109854">
    <property type="entry name" value="DinB/YfiT-like putative metalloenzymes"/>
    <property type="match status" value="1"/>
</dbReference>
<dbReference type="PANTHER" id="PTHR37302">
    <property type="entry name" value="SLR1116 PROTEIN"/>
    <property type="match status" value="1"/>
</dbReference>
<evidence type="ECO:0000256" key="2">
    <source>
        <dbReference type="ARBA" id="ARBA00022723"/>
    </source>
</evidence>
<proteinExistence type="inferred from homology"/>
<evidence type="ECO:0000313" key="4">
    <source>
        <dbReference type="EMBL" id="NVN16900.1"/>
    </source>
</evidence>
<dbReference type="RefSeq" id="WP_176618940.1">
    <property type="nucleotide sequence ID" value="NZ_WYET01000001.1"/>
</dbReference>
<dbReference type="InterPro" id="IPR007837">
    <property type="entry name" value="DinB"/>
</dbReference>